<dbReference type="Gene3D" id="1.10.510.10">
    <property type="entry name" value="Transferase(Phosphotransferase) domain 1"/>
    <property type="match status" value="1"/>
</dbReference>
<feature type="compositionally biased region" description="Basic and acidic residues" evidence="6">
    <location>
        <begin position="31"/>
        <end position="53"/>
    </location>
</feature>
<dbReference type="Gene3D" id="1.25.40.10">
    <property type="entry name" value="Tetratricopeptide repeat domain"/>
    <property type="match status" value="3"/>
</dbReference>
<protein>
    <submittedName>
        <fullName evidence="9">Serine/threonine-protein kinase PknB</fullName>
        <ecNumber evidence="9">2.7.11.1</ecNumber>
    </submittedName>
</protein>
<dbReference type="InterPro" id="IPR019734">
    <property type="entry name" value="TPR_rpt"/>
</dbReference>
<dbReference type="InterPro" id="IPR008271">
    <property type="entry name" value="Ser/Thr_kinase_AS"/>
</dbReference>
<gene>
    <name evidence="9" type="primary">pknB_3</name>
    <name evidence="9" type="ORF">Pla163_02160</name>
</gene>
<evidence type="ECO:0000256" key="5">
    <source>
        <dbReference type="PROSITE-ProRule" id="PRU10141"/>
    </source>
</evidence>
<accession>A0A518CV65</accession>
<dbReference type="GO" id="GO:0005524">
    <property type="term" value="F:ATP binding"/>
    <property type="evidence" value="ECO:0007669"/>
    <property type="project" value="UniProtKB-UniRule"/>
</dbReference>
<feature type="transmembrane region" description="Helical" evidence="7">
    <location>
        <begin position="397"/>
        <end position="419"/>
    </location>
</feature>
<dbReference type="InterPro" id="IPR011009">
    <property type="entry name" value="Kinase-like_dom_sf"/>
</dbReference>
<dbReference type="SMART" id="SM00220">
    <property type="entry name" value="S_TKc"/>
    <property type="match status" value="1"/>
</dbReference>
<name>A0A518CV65_9BACT</name>
<dbReference type="SMART" id="SM00028">
    <property type="entry name" value="TPR"/>
    <property type="match status" value="7"/>
</dbReference>
<dbReference type="OrthoDB" id="258731at2"/>
<keyword evidence="1 9" id="KW-0808">Transferase</keyword>
<dbReference type="Pfam" id="PF00069">
    <property type="entry name" value="Pkinase"/>
    <property type="match status" value="1"/>
</dbReference>
<dbReference type="CDD" id="cd14014">
    <property type="entry name" value="STKc_PknB_like"/>
    <property type="match status" value="1"/>
</dbReference>
<sequence>MTHADHPGPDLPDSADATRPGSPDPVPAHSAGERTHERSADDLVAAARREVAASERSSAAPAGESAGDVIDRYTLLEPIGEGGMGTVWRASQTEPVKREVALKVIKLGMDTREVVVRFEAERQALALMDHPGIAKVIDGGATRNGRPYFVMELVQGSPITDFCREHQLGLRERLELFGKVCEAVQHAHHKGVIHRDLKPSNVLVAMGDSGPQPKVIDFGIAKATSAELTNQTMFTQAGQIIGTPEYMAPEQAGMDGSDIDTRADVYSLGVLMYELLTGTKPFDMRVALQVGYDELMRQIREVPPAKPSTRVSGLSVEEATTAIPRRVNVETLSRRLRGDLDWVVMKAIEKDRARRYDTPTGLADDVARFLAREPVEAAPPSATYRLRKFVQRRKKSVAAVGVIALLFVGGAVGTGYGLVRALDEKRRADILAEEARDAADAESIARREAQQNEERAVAEARRAKVIKDFVVETLGSGSAMSERGSQDKTVLEAMEDALADIETGRFSEDPYSEAELLAIIARVFSDNGRRVEAEPLLVRALGMQRELFPGDSEATATMLSNMGNMLRELGRPAEAESFARESISMQRRGDARGRARAMSLNHLAAARGDQGFREEAATIYREALDQLEADDDLPSEEDAHDPGGRERRRSIEIAVTRHNLAIELMGLERFEEAEALVARALEELRRVSDDDDPRTALFLDTYASTLIARSAFDEAIEHYTASLEMRRRLYEGSHPETALCITNIANLHAMRGRPNDAMGLHVEALAMYREIYPDGHPDVARGLQFVASNHAARGENDEVGPLMEEAVAMYRELLEGPDLRLAHALAFLASQREVTRRFTEGHELRAEALAIYERLPDLDAEVLRDALEKAARSAWMAGRSNYAAERYLDLHEDLAQSGAGGSTALQEAALNVAVNLRDAGRAREALAYLDEALALRADPRFPDAVLDALELDVLSRAGVQDRAAAIVEARLESARATHREGSLRMVGELEDLATALLNLGDARAAEPLLREVAAFYAKRRQPSWAAHVNAARLGAALTDLGQLDEAEELLTAARSGLADSIASKVPPQRLPYYECLEALARLADARGDDAGFEEWRELLATTRPYFDELRPTDR</sequence>
<evidence type="ECO:0000256" key="6">
    <source>
        <dbReference type="SAM" id="MobiDB-lite"/>
    </source>
</evidence>
<feature type="binding site" evidence="5">
    <location>
        <position position="103"/>
    </location>
    <ligand>
        <name>ATP</name>
        <dbReference type="ChEBI" id="CHEBI:30616"/>
    </ligand>
</feature>
<feature type="region of interest" description="Disordered" evidence="6">
    <location>
        <begin position="627"/>
        <end position="648"/>
    </location>
</feature>
<dbReference type="Proteomes" id="UP000319342">
    <property type="component" value="Chromosome"/>
</dbReference>
<evidence type="ECO:0000256" key="7">
    <source>
        <dbReference type="SAM" id="Phobius"/>
    </source>
</evidence>
<dbReference type="GO" id="GO:0004674">
    <property type="term" value="F:protein serine/threonine kinase activity"/>
    <property type="evidence" value="ECO:0007669"/>
    <property type="project" value="UniProtKB-EC"/>
</dbReference>
<feature type="compositionally biased region" description="Acidic residues" evidence="6">
    <location>
        <begin position="627"/>
        <end position="639"/>
    </location>
</feature>
<keyword evidence="7" id="KW-1133">Transmembrane helix</keyword>
<dbReference type="RefSeq" id="WP_145182264.1">
    <property type="nucleotide sequence ID" value="NZ_CP036290.1"/>
</dbReference>
<reference evidence="9 10" key="1">
    <citation type="submission" date="2019-02" db="EMBL/GenBank/DDBJ databases">
        <title>Deep-cultivation of Planctomycetes and their phenomic and genomic characterization uncovers novel biology.</title>
        <authorList>
            <person name="Wiegand S."/>
            <person name="Jogler M."/>
            <person name="Boedeker C."/>
            <person name="Pinto D."/>
            <person name="Vollmers J."/>
            <person name="Rivas-Marin E."/>
            <person name="Kohn T."/>
            <person name="Peeters S.H."/>
            <person name="Heuer A."/>
            <person name="Rast P."/>
            <person name="Oberbeckmann S."/>
            <person name="Bunk B."/>
            <person name="Jeske O."/>
            <person name="Meyerdierks A."/>
            <person name="Storesund J.E."/>
            <person name="Kallscheuer N."/>
            <person name="Luecker S."/>
            <person name="Lage O.M."/>
            <person name="Pohl T."/>
            <person name="Merkel B.J."/>
            <person name="Hornburger P."/>
            <person name="Mueller R.-W."/>
            <person name="Bruemmer F."/>
            <person name="Labrenz M."/>
            <person name="Spormann A.M."/>
            <person name="Op den Camp H."/>
            <person name="Overmann J."/>
            <person name="Amann R."/>
            <person name="Jetten M.S.M."/>
            <person name="Mascher T."/>
            <person name="Medema M.H."/>
            <person name="Devos D.P."/>
            <person name="Kaster A.-K."/>
            <person name="Ovreas L."/>
            <person name="Rohde M."/>
            <person name="Galperin M.Y."/>
            <person name="Jogler C."/>
        </authorList>
    </citation>
    <scope>NUCLEOTIDE SEQUENCE [LARGE SCALE GENOMIC DNA]</scope>
    <source>
        <strain evidence="9 10">Pla163</strain>
    </source>
</reference>
<keyword evidence="4 5" id="KW-0067">ATP-binding</keyword>
<dbReference type="Gene3D" id="3.30.200.20">
    <property type="entry name" value="Phosphorylase Kinase, domain 1"/>
    <property type="match status" value="1"/>
</dbReference>
<keyword evidence="10" id="KW-1185">Reference proteome</keyword>
<dbReference type="PANTHER" id="PTHR43289:SF6">
    <property type="entry name" value="SERINE_THREONINE-PROTEIN KINASE NEKL-3"/>
    <property type="match status" value="1"/>
</dbReference>
<dbReference type="InterPro" id="IPR011990">
    <property type="entry name" value="TPR-like_helical_dom_sf"/>
</dbReference>
<dbReference type="SUPFAM" id="SSF56112">
    <property type="entry name" value="Protein kinase-like (PK-like)"/>
    <property type="match status" value="1"/>
</dbReference>
<keyword evidence="2 5" id="KW-0547">Nucleotide-binding</keyword>
<organism evidence="9 10">
    <name type="scientific">Rohdeia mirabilis</name>
    <dbReference type="NCBI Taxonomy" id="2528008"/>
    <lineage>
        <taxon>Bacteria</taxon>
        <taxon>Pseudomonadati</taxon>
        <taxon>Planctomycetota</taxon>
        <taxon>Planctomycetia</taxon>
        <taxon>Planctomycetia incertae sedis</taxon>
        <taxon>Rohdeia</taxon>
    </lineage>
</organism>
<dbReference type="EC" id="2.7.11.1" evidence="9"/>
<dbReference type="AlphaFoldDB" id="A0A518CV65"/>
<dbReference type="PROSITE" id="PS00108">
    <property type="entry name" value="PROTEIN_KINASE_ST"/>
    <property type="match status" value="1"/>
</dbReference>
<evidence type="ECO:0000313" key="9">
    <source>
        <dbReference type="EMBL" id="QDU83120.1"/>
    </source>
</evidence>
<feature type="region of interest" description="Disordered" evidence="6">
    <location>
        <begin position="1"/>
        <end position="65"/>
    </location>
</feature>
<dbReference type="PROSITE" id="PS50011">
    <property type="entry name" value="PROTEIN_KINASE_DOM"/>
    <property type="match status" value="1"/>
</dbReference>
<keyword evidence="7" id="KW-0812">Transmembrane</keyword>
<proteinExistence type="predicted"/>
<keyword evidence="7" id="KW-0472">Membrane</keyword>
<dbReference type="EMBL" id="CP036290">
    <property type="protein sequence ID" value="QDU83120.1"/>
    <property type="molecule type" value="Genomic_DNA"/>
</dbReference>
<dbReference type="Pfam" id="PF13424">
    <property type="entry name" value="TPR_12"/>
    <property type="match status" value="2"/>
</dbReference>
<dbReference type="PROSITE" id="PS00107">
    <property type="entry name" value="PROTEIN_KINASE_ATP"/>
    <property type="match status" value="1"/>
</dbReference>
<evidence type="ECO:0000256" key="4">
    <source>
        <dbReference type="ARBA" id="ARBA00022840"/>
    </source>
</evidence>
<dbReference type="InterPro" id="IPR017441">
    <property type="entry name" value="Protein_kinase_ATP_BS"/>
</dbReference>
<evidence type="ECO:0000256" key="3">
    <source>
        <dbReference type="ARBA" id="ARBA00022777"/>
    </source>
</evidence>
<evidence type="ECO:0000256" key="2">
    <source>
        <dbReference type="ARBA" id="ARBA00022741"/>
    </source>
</evidence>
<dbReference type="PANTHER" id="PTHR43289">
    <property type="entry name" value="MITOGEN-ACTIVATED PROTEIN KINASE KINASE KINASE 20-RELATED"/>
    <property type="match status" value="1"/>
</dbReference>
<evidence type="ECO:0000259" key="8">
    <source>
        <dbReference type="PROSITE" id="PS50011"/>
    </source>
</evidence>
<dbReference type="Pfam" id="PF13374">
    <property type="entry name" value="TPR_10"/>
    <property type="match status" value="1"/>
</dbReference>
<evidence type="ECO:0000256" key="1">
    <source>
        <dbReference type="ARBA" id="ARBA00022679"/>
    </source>
</evidence>
<dbReference type="SUPFAM" id="SSF48452">
    <property type="entry name" value="TPR-like"/>
    <property type="match status" value="3"/>
</dbReference>
<evidence type="ECO:0000313" key="10">
    <source>
        <dbReference type="Proteomes" id="UP000319342"/>
    </source>
</evidence>
<keyword evidence="3 9" id="KW-0418">Kinase</keyword>
<dbReference type="InterPro" id="IPR000719">
    <property type="entry name" value="Prot_kinase_dom"/>
</dbReference>
<feature type="compositionally biased region" description="Low complexity" evidence="6">
    <location>
        <begin position="54"/>
        <end position="65"/>
    </location>
</feature>
<feature type="domain" description="Protein kinase" evidence="8">
    <location>
        <begin position="73"/>
        <end position="370"/>
    </location>
</feature>